<keyword evidence="2" id="KW-0472">Membrane</keyword>
<evidence type="ECO:0000259" key="3">
    <source>
        <dbReference type="Pfam" id="PF02397"/>
    </source>
</evidence>
<dbReference type="GO" id="GO:0016740">
    <property type="term" value="F:transferase activity"/>
    <property type="evidence" value="ECO:0007669"/>
    <property type="project" value="UniProtKB-KW"/>
</dbReference>
<dbReference type="Pfam" id="PF02397">
    <property type="entry name" value="Bac_transf"/>
    <property type="match status" value="1"/>
</dbReference>
<dbReference type="EMBL" id="JBHTJI010000001">
    <property type="protein sequence ID" value="MFD0988646.1"/>
    <property type="molecule type" value="Genomic_DNA"/>
</dbReference>
<accession>A0ABW3JF00</accession>
<keyword evidence="4" id="KW-0808">Transferase</keyword>
<keyword evidence="2" id="KW-1133">Transmembrane helix</keyword>
<feature type="domain" description="Bacterial sugar transferase" evidence="3">
    <location>
        <begin position="8"/>
        <end position="182"/>
    </location>
</feature>
<evidence type="ECO:0000256" key="2">
    <source>
        <dbReference type="SAM" id="Phobius"/>
    </source>
</evidence>
<evidence type="ECO:0000256" key="1">
    <source>
        <dbReference type="ARBA" id="ARBA00006464"/>
    </source>
</evidence>
<feature type="transmembrane region" description="Helical" evidence="2">
    <location>
        <begin position="12"/>
        <end position="34"/>
    </location>
</feature>
<dbReference type="RefSeq" id="WP_379924211.1">
    <property type="nucleotide sequence ID" value="NZ_JBHTJI010000001.1"/>
</dbReference>
<dbReference type="InterPro" id="IPR003362">
    <property type="entry name" value="Bact_transf"/>
</dbReference>
<dbReference type="PANTHER" id="PTHR30576">
    <property type="entry name" value="COLANIC BIOSYNTHESIS UDP-GLUCOSE LIPID CARRIER TRANSFERASE"/>
    <property type="match status" value="1"/>
</dbReference>
<comment type="similarity">
    <text evidence="1">Belongs to the bacterial sugar transferase family.</text>
</comment>
<dbReference type="Proteomes" id="UP001597061">
    <property type="component" value="Unassembled WGS sequence"/>
</dbReference>
<comment type="caution">
    <text evidence="4">The sequence shown here is derived from an EMBL/GenBank/DDBJ whole genome shotgun (WGS) entry which is preliminary data.</text>
</comment>
<gene>
    <name evidence="4" type="ORF">ACFQ1R_00935</name>
</gene>
<reference evidence="5" key="1">
    <citation type="journal article" date="2019" name="Int. J. Syst. Evol. Microbiol.">
        <title>The Global Catalogue of Microorganisms (GCM) 10K type strain sequencing project: providing services to taxonomists for standard genome sequencing and annotation.</title>
        <authorList>
            <consortium name="The Broad Institute Genomics Platform"/>
            <consortium name="The Broad Institute Genome Sequencing Center for Infectious Disease"/>
            <person name="Wu L."/>
            <person name="Ma J."/>
        </authorList>
    </citation>
    <scope>NUCLEOTIDE SEQUENCE [LARGE SCALE GENOMIC DNA]</scope>
    <source>
        <strain evidence="5">CCUG 62414</strain>
    </source>
</reference>
<protein>
    <submittedName>
        <fullName evidence="4">Sugar transferase</fullName>
    </submittedName>
</protein>
<evidence type="ECO:0000313" key="5">
    <source>
        <dbReference type="Proteomes" id="UP001597061"/>
    </source>
</evidence>
<dbReference type="PANTHER" id="PTHR30576:SF8">
    <property type="entry name" value="UNDECAPRENYL-PHOSPHATE GALACTOSE PHOSPHOTRANSFERASE"/>
    <property type="match status" value="1"/>
</dbReference>
<proteinExistence type="inferred from homology"/>
<keyword evidence="2" id="KW-0812">Transmembrane</keyword>
<organism evidence="4 5">
    <name type="scientific">Mariniflexile jejuense</name>
    <dbReference type="NCBI Taxonomy" id="1173582"/>
    <lineage>
        <taxon>Bacteria</taxon>
        <taxon>Pseudomonadati</taxon>
        <taxon>Bacteroidota</taxon>
        <taxon>Flavobacteriia</taxon>
        <taxon>Flavobacteriales</taxon>
        <taxon>Flavobacteriaceae</taxon>
        <taxon>Mariniflexile</taxon>
    </lineage>
</organism>
<evidence type="ECO:0000313" key="4">
    <source>
        <dbReference type="EMBL" id="MFD0988646.1"/>
    </source>
</evidence>
<name>A0ABW3JF00_9FLAO</name>
<keyword evidence="5" id="KW-1185">Reference proteome</keyword>
<sequence>MLYKNIIKRLIDFVAAAIGLIIAFPVMVLIYILLRIVHNEAPFFYQKRAGKYGKEFKIIKFKTMNSLKDANGMLLPDADRITKLGGFLRKTSLDEIPQLINVIKGDMSLIGPRPLYMKYLPYYTAKEQVRHTVKPGITGLAQISGRNLIGWDMRLKKDIEYVENLSLSLDIKILLKTIQKVILIKDVAIDEVSGIFDLDDERKNKTIKIN</sequence>